<accession>A0AAV4QLN9</accession>
<evidence type="ECO:0000313" key="2">
    <source>
        <dbReference type="Proteomes" id="UP001054837"/>
    </source>
</evidence>
<dbReference type="AlphaFoldDB" id="A0AAV4QLN9"/>
<comment type="caution">
    <text evidence="1">The sequence shown here is derived from an EMBL/GenBank/DDBJ whole genome shotgun (WGS) entry which is preliminary data.</text>
</comment>
<keyword evidence="2" id="KW-1185">Reference proteome</keyword>
<organism evidence="1 2">
    <name type="scientific">Caerostris darwini</name>
    <dbReference type="NCBI Taxonomy" id="1538125"/>
    <lineage>
        <taxon>Eukaryota</taxon>
        <taxon>Metazoa</taxon>
        <taxon>Ecdysozoa</taxon>
        <taxon>Arthropoda</taxon>
        <taxon>Chelicerata</taxon>
        <taxon>Arachnida</taxon>
        <taxon>Araneae</taxon>
        <taxon>Araneomorphae</taxon>
        <taxon>Entelegynae</taxon>
        <taxon>Araneoidea</taxon>
        <taxon>Araneidae</taxon>
        <taxon>Caerostris</taxon>
    </lineage>
</organism>
<protein>
    <submittedName>
        <fullName evidence="1">Uncharacterized protein</fullName>
    </submittedName>
</protein>
<sequence>MILHFKKQKNPDIIPLTKRFSFFFSTLTTTPANNCNSTMQEARAQVLLTFTRNGQKLIEEHTYRLDYKNGHLERKKKKRATLFSHSQCKEEKEPLQSHLPRIIASNKGKCSL</sequence>
<proteinExistence type="predicted"/>
<evidence type="ECO:0000313" key="1">
    <source>
        <dbReference type="EMBL" id="GIY10234.1"/>
    </source>
</evidence>
<reference evidence="1 2" key="1">
    <citation type="submission" date="2021-06" db="EMBL/GenBank/DDBJ databases">
        <title>Caerostris darwini draft genome.</title>
        <authorList>
            <person name="Kono N."/>
            <person name="Arakawa K."/>
        </authorList>
    </citation>
    <scope>NUCLEOTIDE SEQUENCE [LARGE SCALE GENOMIC DNA]</scope>
</reference>
<dbReference type="Proteomes" id="UP001054837">
    <property type="component" value="Unassembled WGS sequence"/>
</dbReference>
<dbReference type="EMBL" id="BPLQ01004730">
    <property type="protein sequence ID" value="GIY10234.1"/>
    <property type="molecule type" value="Genomic_DNA"/>
</dbReference>
<gene>
    <name evidence="1" type="ORF">CDAR_471211</name>
</gene>
<name>A0AAV4QLN9_9ARAC</name>